<dbReference type="KEGG" id="mrob:HH214_08430"/>
<dbReference type="EMBL" id="CP051682">
    <property type="protein sequence ID" value="QJD95897.1"/>
    <property type="molecule type" value="Genomic_DNA"/>
</dbReference>
<proteinExistence type="predicted"/>
<keyword evidence="3" id="KW-1185">Reference proteome</keyword>
<sequence length="48" mass="5592">MKALKVLTIALAATLAWGSASAQHHRRHRVIVKHRRHHVVVVHHRHHM</sequence>
<dbReference type="RefSeq" id="WP_169606903.1">
    <property type="nucleotide sequence ID" value="NZ_CP051682.1"/>
</dbReference>
<name>A0A7L5E0K1_9SPHI</name>
<dbReference type="Proteomes" id="UP000503278">
    <property type="component" value="Chromosome"/>
</dbReference>
<accession>A0A7L5E0K1</accession>
<evidence type="ECO:0000313" key="2">
    <source>
        <dbReference type="EMBL" id="QJD95897.1"/>
    </source>
</evidence>
<keyword evidence="1" id="KW-0732">Signal</keyword>
<reference evidence="2 3" key="1">
    <citation type="submission" date="2020-04" db="EMBL/GenBank/DDBJ databases">
        <title>Genome sequencing of novel species.</title>
        <authorList>
            <person name="Heo J."/>
            <person name="Kim S.-J."/>
            <person name="Kim J.-S."/>
            <person name="Hong S.-B."/>
            <person name="Kwon S.-W."/>
        </authorList>
    </citation>
    <scope>NUCLEOTIDE SEQUENCE [LARGE SCALE GENOMIC DNA]</scope>
    <source>
        <strain evidence="2 3">F39-2</strain>
    </source>
</reference>
<dbReference type="AlphaFoldDB" id="A0A7L5E0K1"/>
<protein>
    <submittedName>
        <fullName evidence="2">Uncharacterized protein</fullName>
    </submittedName>
</protein>
<evidence type="ECO:0000313" key="3">
    <source>
        <dbReference type="Proteomes" id="UP000503278"/>
    </source>
</evidence>
<organism evidence="2 3">
    <name type="scientific">Mucilaginibacter robiniae</name>
    <dbReference type="NCBI Taxonomy" id="2728022"/>
    <lineage>
        <taxon>Bacteria</taxon>
        <taxon>Pseudomonadati</taxon>
        <taxon>Bacteroidota</taxon>
        <taxon>Sphingobacteriia</taxon>
        <taxon>Sphingobacteriales</taxon>
        <taxon>Sphingobacteriaceae</taxon>
        <taxon>Mucilaginibacter</taxon>
    </lineage>
</organism>
<feature type="signal peptide" evidence="1">
    <location>
        <begin position="1"/>
        <end position="22"/>
    </location>
</feature>
<feature type="chain" id="PRO_5029602496" evidence="1">
    <location>
        <begin position="23"/>
        <end position="48"/>
    </location>
</feature>
<gene>
    <name evidence="2" type="ORF">HH214_08430</name>
</gene>
<evidence type="ECO:0000256" key="1">
    <source>
        <dbReference type="SAM" id="SignalP"/>
    </source>
</evidence>